<accession>A0A964T1F0</accession>
<dbReference type="InterPro" id="IPR017871">
    <property type="entry name" value="ABC_transporter-like_CS"/>
</dbReference>
<proteinExistence type="inferred from homology"/>
<gene>
    <name evidence="5" type="ORF">E4O86_01925</name>
</gene>
<comment type="similarity">
    <text evidence="1">Belongs to the ABC transporter superfamily.</text>
</comment>
<dbReference type="GO" id="GO:0016887">
    <property type="term" value="F:ATP hydrolysis activity"/>
    <property type="evidence" value="ECO:0007669"/>
    <property type="project" value="InterPro"/>
</dbReference>
<evidence type="ECO:0000259" key="4">
    <source>
        <dbReference type="PROSITE" id="PS50893"/>
    </source>
</evidence>
<dbReference type="RefSeq" id="WP_161138823.1">
    <property type="nucleotide sequence ID" value="NZ_SPKJ01000003.1"/>
</dbReference>
<sequence length="329" mass="36854">MSPAKAASVRVEAISKRYGRVLALDVVSFDVEPGQFFALLGPNGAGKSTLVHILATILRPDGGRAQIEGHDVVREPVEARRRLGVVFQEPSLDDRLTVYENLDFHGMVYGVPRKLRRRRIEEMLDVVELADWRERFVRTLSSGMKRRLEIARTLIHDARVLILDEPTVGLDAQSRGRIWGYLERLRSERSLTVIVTTHYIEEVEGCDRVCIIDHGSILALDSPAGLKAAHGEAVLKVWPRDAEAETMIRDDFGAAAETPDGALLFKPATDAFVDRFLARHGARIQRMARSEPSLETVFLSLTGRELRDQAAAPRERTYAFGRRGGEHTR</sequence>
<dbReference type="SMART" id="SM00382">
    <property type="entry name" value="AAA"/>
    <property type="match status" value="1"/>
</dbReference>
<keyword evidence="3 5" id="KW-0067">ATP-binding</keyword>
<dbReference type="OrthoDB" id="9778547at2"/>
<keyword evidence="6" id="KW-1185">Reference proteome</keyword>
<evidence type="ECO:0000313" key="5">
    <source>
        <dbReference type="EMBL" id="MYZ46479.1"/>
    </source>
</evidence>
<dbReference type="SUPFAM" id="SSF52540">
    <property type="entry name" value="P-loop containing nucleoside triphosphate hydrolases"/>
    <property type="match status" value="1"/>
</dbReference>
<evidence type="ECO:0000256" key="1">
    <source>
        <dbReference type="ARBA" id="ARBA00005417"/>
    </source>
</evidence>
<dbReference type="PROSITE" id="PS00211">
    <property type="entry name" value="ABC_TRANSPORTER_1"/>
    <property type="match status" value="1"/>
</dbReference>
<dbReference type="PROSITE" id="PS50893">
    <property type="entry name" value="ABC_TRANSPORTER_2"/>
    <property type="match status" value="1"/>
</dbReference>
<protein>
    <submittedName>
        <fullName evidence="5">ABC transporter ATP-binding protein</fullName>
    </submittedName>
</protein>
<dbReference type="PANTHER" id="PTHR43582">
    <property type="entry name" value="LINEARMYCIN RESISTANCE ATP-BINDING PROTEIN LNRL"/>
    <property type="match status" value="1"/>
</dbReference>
<dbReference type="Gene3D" id="3.40.50.300">
    <property type="entry name" value="P-loop containing nucleotide triphosphate hydrolases"/>
    <property type="match status" value="1"/>
</dbReference>
<dbReference type="InterPro" id="IPR027417">
    <property type="entry name" value="P-loop_NTPase"/>
</dbReference>
<evidence type="ECO:0000313" key="6">
    <source>
        <dbReference type="Proteomes" id="UP000773614"/>
    </source>
</evidence>
<dbReference type="PANTHER" id="PTHR43582:SF2">
    <property type="entry name" value="LINEARMYCIN RESISTANCE ATP-BINDING PROTEIN LNRL"/>
    <property type="match status" value="1"/>
</dbReference>
<dbReference type="Proteomes" id="UP000773614">
    <property type="component" value="Unassembled WGS sequence"/>
</dbReference>
<keyword evidence="2" id="KW-0547">Nucleotide-binding</keyword>
<name>A0A964T1F0_9HYPH</name>
<comment type="caution">
    <text evidence="5">The sequence shown here is derived from an EMBL/GenBank/DDBJ whole genome shotgun (WGS) entry which is preliminary data.</text>
</comment>
<dbReference type="AlphaFoldDB" id="A0A964T1F0"/>
<evidence type="ECO:0000256" key="2">
    <source>
        <dbReference type="ARBA" id="ARBA00022741"/>
    </source>
</evidence>
<organism evidence="5 6">
    <name type="scientific">Propylenella binzhouense</name>
    <dbReference type="NCBI Taxonomy" id="2555902"/>
    <lineage>
        <taxon>Bacteria</taxon>
        <taxon>Pseudomonadati</taxon>
        <taxon>Pseudomonadota</taxon>
        <taxon>Alphaproteobacteria</taxon>
        <taxon>Hyphomicrobiales</taxon>
        <taxon>Propylenellaceae</taxon>
        <taxon>Propylenella</taxon>
    </lineage>
</organism>
<dbReference type="InterPro" id="IPR003439">
    <property type="entry name" value="ABC_transporter-like_ATP-bd"/>
</dbReference>
<evidence type="ECO:0000256" key="3">
    <source>
        <dbReference type="ARBA" id="ARBA00022840"/>
    </source>
</evidence>
<dbReference type="Pfam" id="PF00005">
    <property type="entry name" value="ABC_tran"/>
    <property type="match status" value="1"/>
</dbReference>
<feature type="domain" description="ABC transporter" evidence="4">
    <location>
        <begin position="9"/>
        <end position="239"/>
    </location>
</feature>
<reference evidence="5" key="1">
    <citation type="submission" date="2019-03" db="EMBL/GenBank/DDBJ databases">
        <title>Afifella sp. nov., isolated from activated sludge.</title>
        <authorList>
            <person name="Li Q."/>
            <person name="Liu Y."/>
        </authorList>
    </citation>
    <scope>NUCLEOTIDE SEQUENCE</scope>
    <source>
        <strain evidence="5">L72</strain>
    </source>
</reference>
<dbReference type="GO" id="GO:0005524">
    <property type="term" value="F:ATP binding"/>
    <property type="evidence" value="ECO:0007669"/>
    <property type="project" value="UniProtKB-KW"/>
</dbReference>
<dbReference type="EMBL" id="SPKJ01000003">
    <property type="protein sequence ID" value="MYZ46479.1"/>
    <property type="molecule type" value="Genomic_DNA"/>
</dbReference>
<dbReference type="InterPro" id="IPR003593">
    <property type="entry name" value="AAA+_ATPase"/>
</dbReference>